<dbReference type="PANTHER" id="PTHR10272">
    <property type="entry name" value="PLATELET-ACTIVATING FACTOR ACETYLHYDROLASE"/>
    <property type="match status" value="1"/>
</dbReference>
<comment type="caution">
    <text evidence="5">The sequence shown here is derived from an EMBL/GenBank/DDBJ whole genome shotgun (WGS) entry which is preliminary data.</text>
</comment>
<keyword evidence="6" id="KW-1185">Reference proteome</keyword>
<sequence length="169" mass="19308">MKGRLDLSRAYVAGHSFGGATSIAATAFSTDFQAAVVLDGWLYPLDSGQYERASQPTLFLNAANWNYNENVERIQKFRNITEKLHYTFKDAEHYTFTDFAFLVSPFIGRKMRLHGETPPAVVMEAIVEMTVLFLSREDDRNGDIQQLVQRKYRNFITDEVPLNLMNAKS</sequence>
<accession>A0AAD5MC56</accession>
<dbReference type="EMBL" id="JAHQIW010001973">
    <property type="protein sequence ID" value="KAJ1354128.1"/>
    <property type="molecule type" value="Genomic_DNA"/>
</dbReference>
<dbReference type="GO" id="GO:0016042">
    <property type="term" value="P:lipid catabolic process"/>
    <property type="evidence" value="ECO:0007669"/>
    <property type="project" value="UniProtKB-KW"/>
</dbReference>
<dbReference type="Proteomes" id="UP001196413">
    <property type="component" value="Unassembled WGS sequence"/>
</dbReference>
<keyword evidence="2" id="KW-0378">Hydrolase</keyword>
<protein>
    <recommendedName>
        <fullName evidence="1">1-alkyl-2-acetylglycerophosphocholine esterase</fullName>
        <ecNumber evidence="1">3.1.1.47</ecNumber>
    </recommendedName>
</protein>
<dbReference type="SUPFAM" id="SSF53474">
    <property type="entry name" value="alpha/beta-Hydrolases"/>
    <property type="match status" value="1"/>
</dbReference>
<gene>
    <name evidence="5" type="ORF">KIN20_010953</name>
</gene>
<evidence type="ECO:0000256" key="4">
    <source>
        <dbReference type="ARBA" id="ARBA00023098"/>
    </source>
</evidence>
<proteinExistence type="predicted"/>
<dbReference type="InterPro" id="IPR029058">
    <property type="entry name" value="AB_hydrolase_fold"/>
</dbReference>
<keyword evidence="3" id="KW-0442">Lipid degradation</keyword>
<evidence type="ECO:0000256" key="2">
    <source>
        <dbReference type="ARBA" id="ARBA00022801"/>
    </source>
</evidence>
<evidence type="ECO:0000313" key="5">
    <source>
        <dbReference type="EMBL" id="KAJ1354128.1"/>
    </source>
</evidence>
<dbReference type="PANTHER" id="PTHR10272:SF0">
    <property type="entry name" value="PLATELET-ACTIVATING FACTOR ACETYLHYDROLASE"/>
    <property type="match status" value="1"/>
</dbReference>
<organism evidence="5 6">
    <name type="scientific">Parelaphostrongylus tenuis</name>
    <name type="common">Meningeal worm</name>
    <dbReference type="NCBI Taxonomy" id="148309"/>
    <lineage>
        <taxon>Eukaryota</taxon>
        <taxon>Metazoa</taxon>
        <taxon>Ecdysozoa</taxon>
        <taxon>Nematoda</taxon>
        <taxon>Chromadorea</taxon>
        <taxon>Rhabditida</taxon>
        <taxon>Rhabditina</taxon>
        <taxon>Rhabditomorpha</taxon>
        <taxon>Strongyloidea</taxon>
        <taxon>Metastrongylidae</taxon>
        <taxon>Parelaphostrongylus</taxon>
    </lineage>
</organism>
<name>A0AAD5MC56_PARTN</name>
<dbReference type="EC" id="3.1.1.47" evidence="1"/>
<evidence type="ECO:0000256" key="1">
    <source>
        <dbReference type="ARBA" id="ARBA00013201"/>
    </source>
</evidence>
<dbReference type="AlphaFoldDB" id="A0AAD5MC56"/>
<evidence type="ECO:0000313" key="6">
    <source>
        <dbReference type="Proteomes" id="UP001196413"/>
    </source>
</evidence>
<dbReference type="GO" id="GO:0003847">
    <property type="term" value="F:1-alkyl-2-acetylglycerophosphocholine esterase activity"/>
    <property type="evidence" value="ECO:0007669"/>
    <property type="project" value="UniProtKB-EC"/>
</dbReference>
<evidence type="ECO:0000256" key="3">
    <source>
        <dbReference type="ARBA" id="ARBA00022963"/>
    </source>
</evidence>
<dbReference type="Gene3D" id="3.40.50.1820">
    <property type="entry name" value="alpha/beta hydrolase"/>
    <property type="match status" value="1"/>
</dbReference>
<keyword evidence="4" id="KW-0443">Lipid metabolism</keyword>
<reference evidence="5" key="1">
    <citation type="submission" date="2021-06" db="EMBL/GenBank/DDBJ databases">
        <title>Parelaphostrongylus tenuis whole genome reference sequence.</title>
        <authorList>
            <person name="Garwood T.J."/>
            <person name="Larsen P.A."/>
            <person name="Fountain-Jones N.M."/>
            <person name="Garbe J.R."/>
            <person name="Macchietto M.G."/>
            <person name="Kania S.A."/>
            <person name="Gerhold R.W."/>
            <person name="Richards J.E."/>
            <person name="Wolf T.M."/>
        </authorList>
    </citation>
    <scope>NUCLEOTIDE SEQUENCE</scope>
    <source>
        <strain evidence="5">MNPRO001-30</strain>
        <tissue evidence="5">Meninges</tissue>
    </source>
</reference>
<dbReference type="Pfam" id="PF03403">
    <property type="entry name" value="PAF-AH_p_II"/>
    <property type="match status" value="1"/>
</dbReference>